<dbReference type="EMBL" id="JBHTBN010000006">
    <property type="protein sequence ID" value="MFC7358309.1"/>
    <property type="molecule type" value="Genomic_DNA"/>
</dbReference>
<dbReference type="Gene3D" id="3.40.50.300">
    <property type="entry name" value="P-loop containing nucleotide triphosphate hydrolases"/>
    <property type="match status" value="1"/>
</dbReference>
<dbReference type="SUPFAM" id="SSF89550">
    <property type="entry name" value="PHP domain-like"/>
    <property type="match status" value="1"/>
</dbReference>
<gene>
    <name evidence="1" type="ORF">ACFQO1_11465</name>
</gene>
<dbReference type="InterPro" id="IPR027417">
    <property type="entry name" value="P-loop_NTPase"/>
</dbReference>
<evidence type="ECO:0000313" key="1">
    <source>
        <dbReference type="EMBL" id="MFC7358309.1"/>
    </source>
</evidence>
<protein>
    <submittedName>
        <fullName evidence="1">PHP domain-containing protein</fullName>
    </submittedName>
</protein>
<proteinExistence type="predicted"/>
<name>A0ABW2MXU4_9FLAO</name>
<dbReference type="RefSeq" id="WP_380218263.1">
    <property type="nucleotide sequence ID" value="NZ_JBHTBN010000006.1"/>
</dbReference>
<dbReference type="SUPFAM" id="SSF52540">
    <property type="entry name" value="P-loop containing nucleoside triphosphate hydrolases"/>
    <property type="match status" value="1"/>
</dbReference>
<reference evidence="2" key="1">
    <citation type="journal article" date="2019" name="Int. J. Syst. Evol. Microbiol.">
        <title>The Global Catalogue of Microorganisms (GCM) 10K type strain sequencing project: providing services to taxonomists for standard genome sequencing and annotation.</title>
        <authorList>
            <consortium name="The Broad Institute Genomics Platform"/>
            <consortium name="The Broad Institute Genome Sequencing Center for Infectious Disease"/>
            <person name="Wu L."/>
            <person name="Ma J."/>
        </authorList>
    </citation>
    <scope>NUCLEOTIDE SEQUENCE [LARGE SCALE GENOMIC DNA]</scope>
    <source>
        <strain evidence="2">CGMCC 1.16306</strain>
    </source>
</reference>
<comment type="caution">
    <text evidence="1">The sequence shown here is derived from an EMBL/GenBank/DDBJ whole genome shotgun (WGS) entry which is preliminary data.</text>
</comment>
<keyword evidence="2" id="KW-1185">Reference proteome</keyword>
<organism evidence="1 2">
    <name type="scientific">Jejudonia soesokkakensis</name>
    <dbReference type="NCBI Taxonomy" id="1323432"/>
    <lineage>
        <taxon>Bacteria</taxon>
        <taxon>Pseudomonadati</taxon>
        <taxon>Bacteroidota</taxon>
        <taxon>Flavobacteriia</taxon>
        <taxon>Flavobacteriales</taxon>
        <taxon>Flavobacteriaceae</taxon>
        <taxon>Jejudonia</taxon>
    </lineage>
</organism>
<dbReference type="Proteomes" id="UP001596415">
    <property type="component" value="Unassembled WGS sequence"/>
</dbReference>
<dbReference type="InterPro" id="IPR016195">
    <property type="entry name" value="Pol/histidinol_Pase-like"/>
</dbReference>
<dbReference type="Gene3D" id="3.20.20.140">
    <property type="entry name" value="Metal-dependent hydrolases"/>
    <property type="match status" value="1"/>
</dbReference>
<dbReference type="CDD" id="cd07432">
    <property type="entry name" value="PHP_HisPPase"/>
    <property type="match status" value="1"/>
</dbReference>
<sequence length="673" mass="76455">MKKIDLHTHTIPTDSDSDFEFSLPKVKEYVERLELDAIAITNHNTFDSKQYFEIRNSLSITVFPGIEVDLEGGHILVITDPSEFEIPDFELRCNKISSIIRTSEDTLSIDQFNEIFPDLSKYILIPHTDKKPNIKQETVDALKPHITAGEVASVSKFKRALKDDNGLVPVIFSDVRFKVQLTNFPSRQTYIDLNDISLSGIKSCLFDRSKISLTKESGNDFFQATDDGLVLSTGLTIILGERSSGKSVTLNKISASSGNAKYIKQFSLLHNDEQQFNDTNNARLSLVRHKFLGEFRKVVEKIVQVDLEQNHIDIENYLESLKKFASENEKKDLYSKCVIFSENAFIINDLSNLDKVIKAVETLIKNNEYQDIIQKHLESKKLKSLAIELNQKAFDSNVDNNKKNWINSLTSDITRELRIKTTGSVIEDLDFYKIALDEVKVNKFNTVVSELKTSRNIHREELGKFSIVTSTNQIVGASDLQKIGRDKKTYSTAFSHYNVSAYEYLLKLKELGVEDANLFNFFIKIESVTLNKDGFIVSGGERSEFNLIHEIQDATKYDLLLIDEPESSFDNNFLNKEINSIIKHISTLMPVVVVTHNSTVGASIKPNFLAITKKSIENGEFIYRIYTGYPSDKELVSPDGKKIENYKTLLSCLEAGLDAYNERKEQAYDILKN</sequence>
<evidence type="ECO:0000313" key="2">
    <source>
        <dbReference type="Proteomes" id="UP001596415"/>
    </source>
</evidence>
<accession>A0ABW2MXU4</accession>